<feature type="domain" description="Cytochrome c assembly protein" evidence="9">
    <location>
        <begin position="6"/>
        <end position="156"/>
    </location>
</feature>
<evidence type="ECO:0000259" key="9">
    <source>
        <dbReference type="Pfam" id="PF01578"/>
    </source>
</evidence>
<evidence type="ECO:0000256" key="5">
    <source>
        <dbReference type="ARBA" id="ARBA00022748"/>
    </source>
</evidence>
<dbReference type="GO" id="GO:0015232">
    <property type="term" value="F:heme transmembrane transporter activity"/>
    <property type="evidence" value="ECO:0007669"/>
    <property type="project" value="InterPro"/>
</dbReference>
<gene>
    <name evidence="10" type="ORF">C3F09_02005</name>
</gene>
<evidence type="ECO:0000313" key="10">
    <source>
        <dbReference type="EMBL" id="PWB75560.1"/>
    </source>
</evidence>
<evidence type="ECO:0000256" key="2">
    <source>
        <dbReference type="ARBA" id="ARBA00005840"/>
    </source>
</evidence>
<comment type="subcellular location">
    <subcellularLocation>
        <location evidence="1">Membrane</location>
        <topology evidence="1">Multi-pass membrane protein</topology>
    </subcellularLocation>
</comment>
<feature type="transmembrane region" description="Helical" evidence="8">
    <location>
        <begin position="72"/>
        <end position="97"/>
    </location>
</feature>
<dbReference type="EMBL" id="PQAP01000008">
    <property type="protein sequence ID" value="PWB75560.1"/>
    <property type="molecule type" value="Genomic_DNA"/>
</dbReference>
<dbReference type="InterPro" id="IPR045062">
    <property type="entry name" value="Cyt_c_biogenesis_CcsA/CcmC"/>
</dbReference>
<evidence type="ECO:0000256" key="4">
    <source>
        <dbReference type="ARBA" id="ARBA00022692"/>
    </source>
</evidence>
<evidence type="ECO:0000256" key="8">
    <source>
        <dbReference type="SAM" id="Phobius"/>
    </source>
</evidence>
<sequence>MWWKLLLLLGMSVVIVVSFTTPAPQQTIGEPSRIFYYHIPQAWICVLAFAMAMLYSIQYLRTKKQIYDDRAATAASLGLVFCILATLTGSIFAKVTWGSFWNWDPRETSIFILLLIYGAYFALRGAVESEERRAALSAVYAIFAFVTVPFLIFVVPRVVPSLHPADSVIDKNMKFTMGPQVRLIFFSSLILFTVLFLWMFGLANRVQALVRRHEERD</sequence>
<dbReference type="Proteomes" id="UP000250918">
    <property type="component" value="Unassembled WGS sequence"/>
</dbReference>
<accession>A0A855XBH8</accession>
<keyword evidence="4 8" id="KW-0812">Transmembrane</keyword>
<protein>
    <recommendedName>
        <fullName evidence="3">Heme exporter protein C</fullName>
    </recommendedName>
</protein>
<dbReference type="Pfam" id="PF01578">
    <property type="entry name" value="Cytochrom_C_asm"/>
    <property type="match status" value="1"/>
</dbReference>
<evidence type="ECO:0000256" key="3">
    <source>
        <dbReference type="ARBA" id="ARBA00016463"/>
    </source>
</evidence>
<feature type="transmembrane region" description="Helical" evidence="8">
    <location>
        <begin position="134"/>
        <end position="155"/>
    </location>
</feature>
<dbReference type="PANTHER" id="PTHR30071:SF1">
    <property type="entry name" value="CYTOCHROME B_B6 PROTEIN-RELATED"/>
    <property type="match status" value="1"/>
</dbReference>
<keyword evidence="5" id="KW-0201">Cytochrome c-type biogenesis</keyword>
<reference evidence="10 11" key="1">
    <citation type="journal article" date="2018" name="ISME J.">
        <title>A methanotrophic archaeon couples anaerobic oxidation of methane to Fe(III) reduction.</title>
        <authorList>
            <person name="Cai C."/>
            <person name="Leu A.O."/>
            <person name="Xie G.J."/>
            <person name="Guo J."/>
            <person name="Feng Y."/>
            <person name="Zhao J.X."/>
            <person name="Tyson G.W."/>
            <person name="Yuan Z."/>
            <person name="Hu S."/>
        </authorList>
    </citation>
    <scope>NUCLEOTIDE SEQUENCE [LARGE SCALE GENOMIC DNA]</scope>
    <source>
        <strain evidence="10">FeB_12</strain>
    </source>
</reference>
<evidence type="ECO:0000256" key="7">
    <source>
        <dbReference type="ARBA" id="ARBA00023136"/>
    </source>
</evidence>
<comment type="similarity">
    <text evidence="2">Belongs to the CcmC/CycZ/HelC family.</text>
</comment>
<keyword evidence="6 8" id="KW-1133">Transmembrane helix</keyword>
<dbReference type="PANTHER" id="PTHR30071">
    <property type="entry name" value="HEME EXPORTER PROTEIN C"/>
    <property type="match status" value="1"/>
</dbReference>
<dbReference type="InterPro" id="IPR003557">
    <property type="entry name" value="Cyt_c_biogenesis_CcmC"/>
</dbReference>
<dbReference type="AlphaFoldDB" id="A0A855XBH8"/>
<dbReference type="PRINTS" id="PR01386">
    <property type="entry name" value="CCMCBIOGNSIS"/>
</dbReference>
<keyword evidence="7 8" id="KW-0472">Membrane</keyword>
<dbReference type="InterPro" id="IPR002541">
    <property type="entry name" value="Cyt_c_assembly"/>
</dbReference>
<proteinExistence type="inferred from homology"/>
<dbReference type="GO" id="GO:0017004">
    <property type="term" value="P:cytochrome complex assembly"/>
    <property type="evidence" value="ECO:0007669"/>
    <property type="project" value="UniProtKB-KW"/>
</dbReference>
<feature type="transmembrane region" description="Helical" evidence="8">
    <location>
        <begin position="183"/>
        <end position="203"/>
    </location>
</feature>
<dbReference type="GO" id="GO:0020037">
    <property type="term" value="F:heme binding"/>
    <property type="evidence" value="ECO:0007669"/>
    <property type="project" value="InterPro"/>
</dbReference>
<evidence type="ECO:0000256" key="1">
    <source>
        <dbReference type="ARBA" id="ARBA00004141"/>
    </source>
</evidence>
<organism evidence="10 11">
    <name type="scientific">candidate division GN15 bacterium</name>
    <dbReference type="NCBI Taxonomy" id="2072418"/>
    <lineage>
        <taxon>Bacteria</taxon>
        <taxon>candidate division GN15</taxon>
    </lineage>
</organism>
<feature type="transmembrane region" description="Helical" evidence="8">
    <location>
        <begin position="109"/>
        <end position="127"/>
    </location>
</feature>
<name>A0A855XBH8_9BACT</name>
<feature type="transmembrane region" description="Helical" evidence="8">
    <location>
        <begin position="41"/>
        <end position="60"/>
    </location>
</feature>
<evidence type="ECO:0000313" key="11">
    <source>
        <dbReference type="Proteomes" id="UP000250918"/>
    </source>
</evidence>
<dbReference type="GO" id="GO:0005886">
    <property type="term" value="C:plasma membrane"/>
    <property type="evidence" value="ECO:0007669"/>
    <property type="project" value="TreeGrafter"/>
</dbReference>
<comment type="caution">
    <text evidence="10">The sequence shown here is derived from an EMBL/GenBank/DDBJ whole genome shotgun (WGS) entry which is preliminary data.</text>
</comment>
<evidence type="ECO:0000256" key="6">
    <source>
        <dbReference type="ARBA" id="ARBA00022989"/>
    </source>
</evidence>